<name>A0A9N7TM49_PLEPL</name>
<gene>
    <name evidence="2" type="ORF">PLEPLA_LOCUS1883</name>
</gene>
<dbReference type="AlphaFoldDB" id="A0A9N7TM49"/>
<protein>
    <submittedName>
        <fullName evidence="2">Uncharacterized protein</fullName>
    </submittedName>
</protein>
<keyword evidence="3" id="KW-1185">Reference proteome</keyword>
<organism evidence="2 3">
    <name type="scientific">Pleuronectes platessa</name>
    <name type="common">European plaice</name>
    <dbReference type="NCBI Taxonomy" id="8262"/>
    <lineage>
        <taxon>Eukaryota</taxon>
        <taxon>Metazoa</taxon>
        <taxon>Chordata</taxon>
        <taxon>Craniata</taxon>
        <taxon>Vertebrata</taxon>
        <taxon>Euteleostomi</taxon>
        <taxon>Actinopterygii</taxon>
        <taxon>Neopterygii</taxon>
        <taxon>Teleostei</taxon>
        <taxon>Neoteleostei</taxon>
        <taxon>Acanthomorphata</taxon>
        <taxon>Carangaria</taxon>
        <taxon>Pleuronectiformes</taxon>
        <taxon>Pleuronectoidei</taxon>
        <taxon>Pleuronectidae</taxon>
        <taxon>Pleuronectes</taxon>
    </lineage>
</organism>
<feature type="compositionally biased region" description="Polar residues" evidence="1">
    <location>
        <begin position="113"/>
        <end position="122"/>
    </location>
</feature>
<comment type="caution">
    <text evidence="2">The sequence shown here is derived from an EMBL/GenBank/DDBJ whole genome shotgun (WGS) entry which is preliminary data.</text>
</comment>
<evidence type="ECO:0000256" key="1">
    <source>
        <dbReference type="SAM" id="MobiDB-lite"/>
    </source>
</evidence>
<evidence type="ECO:0000313" key="2">
    <source>
        <dbReference type="EMBL" id="CAB1414178.1"/>
    </source>
</evidence>
<evidence type="ECO:0000313" key="3">
    <source>
        <dbReference type="Proteomes" id="UP001153269"/>
    </source>
</evidence>
<dbReference type="Proteomes" id="UP001153269">
    <property type="component" value="Unassembled WGS sequence"/>
</dbReference>
<sequence>MVPSDRAEQVRRGSLEHYVGTTVSWLLITEVDGDRNKRPVKRRQWACNTRGIKGQTGTAATPAAVMQPSSNHLTNGCGILLHTSSSLLVLPNATSSSSGAPSLMPPPPLQVLPNATSSSSGARSLMPPPAAAGPLLRSDEEGCIHLVCRHE</sequence>
<dbReference type="EMBL" id="CADEAL010000091">
    <property type="protein sequence ID" value="CAB1414178.1"/>
    <property type="molecule type" value="Genomic_DNA"/>
</dbReference>
<reference evidence="2" key="1">
    <citation type="submission" date="2020-03" db="EMBL/GenBank/DDBJ databases">
        <authorList>
            <person name="Weist P."/>
        </authorList>
    </citation>
    <scope>NUCLEOTIDE SEQUENCE</scope>
</reference>
<feature type="region of interest" description="Disordered" evidence="1">
    <location>
        <begin position="92"/>
        <end position="136"/>
    </location>
</feature>
<proteinExistence type="predicted"/>
<accession>A0A9N7TM49</accession>